<reference evidence="6 7" key="1">
    <citation type="submission" date="2021-06" db="EMBL/GenBank/DDBJ databases">
        <authorList>
            <person name="Palmer J.M."/>
        </authorList>
    </citation>
    <scope>NUCLEOTIDE SEQUENCE [LARGE SCALE GENOMIC DNA]</scope>
    <source>
        <strain evidence="6 7">XC_2019</strain>
        <tissue evidence="6">Muscle</tissue>
    </source>
</reference>
<accession>A0ABV0RDR9</accession>
<dbReference type="SUPFAM" id="SSF46966">
    <property type="entry name" value="Spectrin repeat"/>
    <property type="match status" value="1"/>
</dbReference>
<comment type="subcellular location">
    <subcellularLocation>
        <location evidence="1">Endomembrane system</location>
    </subcellularLocation>
</comment>
<keyword evidence="7" id="KW-1185">Reference proteome</keyword>
<name>A0ABV0RDR9_9TELE</name>
<evidence type="ECO:0000256" key="4">
    <source>
        <dbReference type="ARBA" id="ARBA00023136"/>
    </source>
</evidence>
<evidence type="ECO:0000256" key="2">
    <source>
        <dbReference type="ARBA" id="ARBA00022553"/>
    </source>
</evidence>
<keyword evidence="4" id="KW-0472">Membrane</keyword>
<evidence type="ECO:0008006" key="8">
    <source>
        <dbReference type="Google" id="ProtNLM"/>
    </source>
</evidence>
<evidence type="ECO:0000313" key="7">
    <source>
        <dbReference type="Proteomes" id="UP001434883"/>
    </source>
</evidence>
<keyword evidence="5" id="KW-0175">Coiled coil</keyword>
<dbReference type="Proteomes" id="UP001434883">
    <property type="component" value="Unassembled WGS sequence"/>
</dbReference>
<evidence type="ECO:0000256" key="3">
    <source>
        <dbReference type="ARBA" id="ARBA00022737"/>
    </source>
</evidence>
<dbReference type="EMBL" id="JAHRIN010042577">
    <property type="protein sequence ID" value="MEQ2206156.1"/>
    <property type="molecule type" value="Genomic_DNA"/>
</dbReference>
<dbReference type="PANTHER" id="PTHR14514">
    <property type="entry name" value="PKA ANCHORING PROTEIN"/>
    <property type="match status" value="1"/>
</dbReference>
<dbReference type="PANTHER" id="PTHR14514:SF3">
    <property type="entry name" value="NESPRIN-1"/>
    <property type="match status" value="1"/>
</dbReference>
<evidence type="ECO:0000256" key="1">
    <source>
        <dbReference type="ARBA" id="ARBA00004308"/>
    </source>
</evidence>
<gene>
    <name evidence="6" type="ORF">XENOCAPTIV_024373</name>
</gene>
<organism evidence="6 7">
    <name type="scientific">Xenoophorus captivus</name>
    <dbReference type="NCBI Taxonomy" id="1517983"/>
    <lineage>
        <taxon>Eukaryota</taxon>
        <taxon>Metazoa</taxon>
        <taxon>Chordata</taxon>
        <taxon>Craniata</taxon>
        <taxon>Vertebrata</taxon>
        <taxon>Euteleostomi</taxon>
        <taxon>Actinopterygii</taxon>
        <taxon>Neopterygii</taxon>
        <taxon>Teleostei</taxon>
        <taxon>Neoteleostei</taxon>
        <taxon>Acanthomorphata</taxon>
        <taxon>Ovalentaria</taxon>
        <taxon>Atherinomorphae</taxon>
        <taxon>Cyprinodontiformes</taxon>
        <taxon>Goodeidae</taxon>
        <taxon>Xenoophorus</taxon>
    </lineage>
</organism>
<keyword evidence="3" id="KW-0677">Repeat</keyword>
<keyword evidence="2" id="KW-0597">Phosphoprotein</keyword>
<comment type="caution">
    <text evidence="6">The sequence shown here is derived from an EMBL/GenBank/DDBJ whole genome shotgun (WGS) entry which is preliminary data.</text>
</comment>
<sequence length="467" mass="53706">MQSACEWLEDAVSFLQQASLGVDVENYEECLRQQADIMSTEQEFLIHLEELQTLLPQLENLVNPTAKEQLRVSVESAKQRGVEVRDQLQCHQDVLHSGLEEQAAQLELVGSDASKATISRSMTTVWQRWTRLRSVARGQERVLEDTAQEWRTFREKLQSRFPDSAVEKASKATLQSLLDQHDLLSQDLERELSSLMLLRQYALSLLHDVEVPSPTADQDELPSLREIRVVQDQMESLLTQSRTKRAQAAQELREREEVEKELGVVKAWIQETRELLLNPTPDIDSLLQELEVLCKEREYQRTREIKEDFSSRIHAMSEKLKTISNKFKEKSPDVDHAKEEVKDLIQEIQIVQGEIDRLQAGFTEDIAADAVDSDLADHLAMQPAEETDEKHQFTECQNMLLEIEEKVLALTELSVRSENLLREGRTETRVEAEQLAARLRTLKGGLLELQRMLQDKQLNIQVSRLPL</sequence>
<evidence type="ECO:0000313" key="6">
    <source>
        <dbReference type="EMBL" id="MEQ2206156.1"/>
    </source>
</evidence>
<evidence type="ECO:0000256" key="5">
    <source>
        <dbReference type="SAM" id="Coils"/>
    </source>
</evidence>
<proteinExistence type="predicted"/>
<protein>
    <recommendedName>
        <fullName evidence="8">SYNE1</fullName>
    </recommendedName>
</protein>
<feature type="coiled-coil region" evidence="5">
    <location>
        <begin position="334"/>
        <end position="361"/>
    </location>
</feature>